<protein>
    <submittedName>
        <fullName evidence="2">Uncharacterized protein</fullName>
    </submittedName>
</protein>
<dbReference type="PANTHER" id="PTHR35109">
    <property type="entry name" value="GLUTAMATE RACEMASE"/>
    <property type="match status" value="1"/>
</dbReference>
<organism evidence="2 3">
    <name type="scientific">Cucurbita argyrosperma subsp. sororia</name>
    <dbReference type="NCBI Taxonomy" id="37648"/>
    <lineage>
        <taxon>Eukaryota</taxon>
        <taxon>Viridiplantae</taxon>
        <taxon>Streptophyta</taxon>
        <taxon>Embryophyta</taxon>
        <taxon>Tracheophyta</taxon>
        <taxon>Spermatophyta</taxon>
        <taxon>Magnoliopsida</taxon>
        <taxon>eudicotyledons</taxon>
        <taxon>Gunneridae</taxon>
        <taxon>Pentapetalae</taxon>
        <taxon>rosids</taxon>
        <taxon>fabids</taxon>
        <taxon>Cucurbitales</taxon>
        <taxon>Cucurbitaceae</taxon>
        <taxon>Cucurbiteae</taxon>
        <taxon>Cucurbita</taxon>
    </lineage>
</organism>
<dbReference type="EMBL" id="JAGKQH010000019">
    <property type="protein sequence ID" value="KAG6571930.1"/>
    <property type="molecule type" value="Genomic_DNA"/>
</dbReference>
<dbReference type="PANTHER" id="PTHR35109:SF1">
    <property type="entry name" value="GLUTAMATE RACEMASE"/>
    <property type="match status" value="1"/>
</dbReference>
<evidence type="ECO:0000313" key="2">
    <source>
        <dbReference type="EMBL" id="KAG6571930.1"/>
    </source>
</evidence>
<evidence type="ECO:0000256" key="1">
    <source>
        <dbReference type="SAM" id="MobiDB-lite"/>
    </source>
</evidence>
<evidence type="ECO:0000313" key="3">
    <source>
        <dbReference type="Proteomes" id="UP000685013"/>
    </source>
</evidence>
<feature type="non-terminal residue" evidence="2">
    <location>
        <position position="1"/>
    </location>
</feature>
<reference evidence="2 3" key="1">
    <citation type="journal article" date="2021" name="Hortic Res">
        <title>The domestication of Cucurbita argyrosperma as revealed by the genome of its wild relative.</title>
        <authorList>
            <person name="Barrera-Redondo J."/>
            <person name="Sanchez-de la Vega G."/>
            <person name="Aguirre-Liguori J.A."/>
            <person name="Castellanos-Morales G."/>
            <person name="Gutierrez-Guerrero Y.T."/>
            <person name="Aguirre-Dugua X."/>
            <person name="Aguirre-Planter E."/>
            <person name="Tenaillon M.I."/>
            <person name="Lira-Saade R."/>
            <person name="Eguiarte L.E."/>
        </authorList>
    </citation>
    <scope>NUCLEOTIDE SEQUENCE [LARGE SCALE GENOMIC DNA]</scope>
    <source>
        <strain evidence="2">JBR-2021</strain>
    </source>
</reference>
<dbReference type="Proteomes" id="UP000685013">
    <property type="component" value="Chromosome 19"/>
</dbReference>
<gene>
    <name evidence="2" type="ORF">SDJN03_28658</name>
</gene>
<feature type="region of interest" description="Disordered" evidence="1">
    <location>
        <begin position="1"/>
        <end position="26"/>
    </location>
</feature>
<keyword evidence="3" id="KW-1185">Reference proteome</keyword>
<proteinExistence type="predicted"/>
<sequence length="81" mass="9329">MASTGQRATHQREDEAETEPLAYNSPTWVPHSRTRIYYPPGHEWVMKDIPTNAASFSRPYWFRDSDGVDDLNPDTVFGSRD</sequence>
<comment type="caution">
    <text evidence="2">The sequence shown here is derived from an EMBL/GenBank/DDBJ whole genome shotgun (WGS) entry which is preliminary data.</text>
</comment>
<accession>A0AAV6LX13</accession>
<dbReference type="AlphaFoldDB" id="A0AAV6LX13"/>
<name>A0AAV6LX13_9ROSI</name>